<protein>
    <submittedName>
        <fullName evidence="6">Uncharacterized protein</fullName>
    </submittedName>
</protein>
<keyword evidence="1 3" id="KW-0853">WD repeat</keyword>
<evidence type="ECO:0000256" key="3">
    <source>
        <dbReference type="PROSITE-ProRule" id="PRU00221"/>
    </source>
</evidence>
<feature type="repeat" description="WD" evidence="3">
    <location>
        <begin position="529"/>
        <end position="570"/>
    </location>
</feature>
<dbReference type="PANTHER" id="PTHR19848">
    <property type="entry name" value="WD40 REPEAT PROTEIN"/>
    <property type="match status" value="1"/>
</dbReference>
<keyword evidence="4" id="KW-0175">Coiled coil</keyword>
<dbReference type="PANTHER" id="PTHR19848:SF8">
    <property type="entry name" value="F-BOX AND WD REPEAT DOMAIN CONTAINING 7"/>
    <property type="match status" value="1"/>
</dbReference>
<dbReference type="Pfam" id="PF00400">
    <property type="entry name" value="WD40"/>
    <property type="match status" value="5"/>
</dbReference>
<dbReference type="InterPro" id="IPR019775">
    <property type="entry name" value="WD40_repeat_CS"/>
</dbReference>
<feature type="region of interest" description="Disordered" evidence="5">
    <location>
        <begin position="244"/>
        <end position="272"/>
    </location>
</feature>
<gene>
    <name evidence="6" type="primary">Contig5332.g248</name>
    <name evidence="6" type="ORF">STYLEM_13707</name>
</gene>
<dbReference type="InParanoid" id="A0A078ARN5"/>
<dbReference type="PROSITE" id="PS00678">
    <property type="entry name" value="WD_REPEATS_1"/>
    <property type="match status" value="1"/>
</dbReference>
<dbReference type="Gene3D" id="2.130.10.10">
    <property type="entry name" value="YVTN repeat-like/Quinoprotein amine dehydrogenase"/>
    <property type="match status" value="2"/>
</dbReference>
<dbReference type="EMBL" id="CCKQ01013020">
    <property type="protein sequence ID" value="CDW84641.1"/>
    <property type="molecule type" value="Genomic_DNA"/>
</dbReference>
<dbReference type="SUPFAM" id="SSF50978">
    <property type="entry name" value="WD40 repeat-like"/>
    <property type="match status" value="1"/>
</dbReference>
<dbReference type="InterPro" id="IPR036322">
    <property type="entry name" value="WD40_repeat_dom_sf"/>
</dbReference>
<name>A0A078ARN5_STYLE</name>
<organism evidence="6 7">
    <name type="scientific">Stylonychia lemnae</name>
    <name type="common">Ciliate</name>
    <dbReference type="NCBI Taxonomy" id="5949"/>
    <lineage>
        <taxon>Eukaryota</taxon>
        <taxon>Sar</taxon>
        <taxon>Alveolata</taxon>
        <taxon>Ciliophora</taxon>
        <taxon>Intramacronucleata</taxon>
        <taxon>Spirotrichea</taxon>
        <taxon>Stichotrichia</taxon>
        <taxon>Sporadotrichida</taxon>
        <taxon>Oxytrichidae</taxon>
        <taxon>Stylonychinae</taxon>
        <taxon>Stylonychia</taxon>
    </lineage>
</organism>
<dbReference type="PROSITE" id="PS50082">
    <property type="entry name" value="WD_REPEATS_2"/>
    <property type="match status" value="2"/>
</dbReference>
<dbReference type="SMART" id="SM00320">
    <property type="entry name" value="WD40"/>
    <property type="match status" value="6"/>
</dbReference>
<feature type="repeat" description="WD" evidence="3">
    <location>
        <begin position="445"/>
        <end position="486"/>
    </location>
</feature>
<feature type="compositionally biased region" description="Polar residues" evidence="5">
    <location>
        <begin position="260"/>
        <end position="272"/>
    </location>
</feature>
<dbReference type="Proteomes" id="UP000039865">
    <property type="component" value="Unassembled WGS sequence"/>
</dbReference>
<dbReference type="OrthoDB" id="287237at2759"/>
<keyword evidence="2" id="KW-0677">Repeat</keyword>
<feature type="coiled-coil region" evidence="4">
    <location>
        <begin position="34"/>
        <end position="137"/>
    </location>
</feature>
<accession>A0A078ARN5</accession>
<dbReference type="InterPro" id="IPR015943">
    <property type="entry name" value="WD40/YVTN_repeat-like_dom_sf"/>
</dbReference>
<evidence type="ECO:0000256" key="4">
    <source>
        <dbReference type="SAM" id="Coils"/>
    </source>
</evidence>
<keyword evidence="7" id="KW-1185">Reference proteome</keyword>
<reference evidence="6 7" key="1">
    <citation type="submission" date="2014-06" db="EMBL/GenBank/DDBJ databases">
        <authorList>
            <person name="Swart Estienne"/>
        </authorList>
    </citation>
    <scope>NUCLEOTIDE SEQUENCE [LARGE SCALE GENOMIC DNA]</scope>
    <source>
        <strain evidence="6 7">130c</strain>
    </source>
</reference>
<dbReference type="PROSITE" id="PS50294">
    <property type="entry name" value="WD_REPEATS_REGION"/>
    <property type="match status" value="1"/>
</dbReference>
<evidence type="ECO:0000313" key="6">
    <source>
        <dbReference type="EMBL" id="CDW84641.1"/>
    </source>
</evidence>
<evidence type="ECO:0000313" key="7">
    <source>
        <dbReference type="Proteomes" id="UP000039865"/>
    </source>
</evidence>
<dbReference type="InterPro" id="IPR001680">
    <property type="entry name" value="WD40_rpt"/>
</dbReference>
<proteinExistence type="predicted"/>
<evidence type="ECO:0000256" key="2">
    <source>
        <dbReference type="ARBA" id="ARBA00022737"/>
    </source>
</evidence>
<evidence type="ECO:0000256" key="5">
    <source>
        <dbReference type="SAM" id="MobiDB-lite"/>
    </source>
</evidence>
<evidence type="ECO:0000256" key="1">
    <source>
        <dbReference type="ARBA" id="ARBA00022574"/>
    </source>
</evidence>
<sequence>MENIYQFHNNHYLRQLQCRDQIERKVYIPLFIEINEQKSEIKELRSKNVDLAHLEVQQNVQFSSSSKYKEMKTQIDNLYKENRELMKQNQELTSLYLKDHNQVKQLEERIRLKADRLAALQEEVQETKEEKELMLQKIEYFKALVEQKDQDLKNMENFKNSVESKLIDQEIEYAKKKLPPKSSNLIDDYDFFDHARDFTVASFNFVPKSQNDFQQNIKEDRSVKLTMNKVSSQKNLANVNSFKQYNADSKTKPSKRPTHTSDISTQDQSADNTQSYLKRQLKTMAYVGNQPSWSGVGLLNQMDEIKEEDSMVEQSMIVHSHNSTQILQPNLFHSRTSIMTKGKSGLYGAYHDIIPSKPVQCIQAHNTDGICVAFNKNGEGIATGGDQALKLWDTNSLGLQSSFSRFSKSVNCLTYSNNSDYLMVCSNDYQAKILKSNPLRVLTFLNGHTDIINQCCFSNFTQKAVTGSADRQIKIWDIYKGQSSEKFVSSSQCNSIDISYSDRVILSGHQDGGLRIWHTQQKTPAKEISDLHDEAIVSAIFLPDGNQILTSSKDNSLKILDSRTFEVVQTISDNMNYTCSYKGSKLVLSPTGNQVIVPSASGRLVAFDLTNGNFLKTLKNDKLHGASELSISISSLNSPGNTSIVDVDWCHKTNRLASIDRGGFLTLWN</sequence>
<dbReference type="AlphaFoldDB" id="A0A078ARN5"/>
<dbReference type="OMA" id="CLEFFIN"/>